<dbReference type="OrthoDB" id="5296843at2"/>
<evidence type="ECO:0000313" key="8">
    <source>
        <dbReference type="Proteomes" id="UP000192907"/>
    </source>
</evidence>
<dbReference type="InterPro" id="IPR036196">
    <property type="entry name" value="Ptyr_pPase_sf"/>
</dbReference>
<dbReference type="SUPFAM" id="SSF52788">
    <property type="entry name" value="Phosphotyrosine protein phosphatases I"/>
    <property type="match status" value="1"/>
</dbReference>
<dbReference type="EC" id="3.1.3.48" evidence="2"/>
<dbReference type="PANTHER" id="PTHR11717">
    <property type="entry name" value="LOW MOLECULAR WEIGHT PROTEIN TYROSINE PHOSPHATASE"/>
    <property type="match status" value="1"/>
</dbReference>
<organism evidence="7 8">
    <name type="scientific">Pseudobacteriovorax antillogorgiicola</name>
    <dbReference type="NCBI Taxonomy" id="1513793"/>
    <lineage>
        <taxon>Bacteria</taxon>
        <taxon>Pseudomonadati</taxon>
        <taxon>Bdellovibrionota</taxon>
        <taxon>Oligoflexia</taxon>
        <taxon>Oligoflexales</taxon>
        <taxon>Pseudobacteriovoracaceae</taxon>
        <taxon>Pseudobacteriovorax</taxon>
    </lineage>
</organism>
<proteinExistence type="inferred from homology"/>
<dbReference type="PRINTS" id="PR00719">
    <property type="entry name" value="LMWPTPASE"/>
</dbReference>
<name>A0A1Y6B9K6_9BACT</name>
<evidence type="ECO:0000256" key="4">
    <source>
        <dbReference type="ARBA" id="ARBA00022912"/>
    </source>
</evidence>
<evidence type="ECO:0000313" key="7">
    <source>
        <dbReference type="EMBL" id="SME96425.1"/>
    </source>
</evidence>
<sequence>MNVLCVCLGNICRSPAAETILRHLAEQDQIPLTIDSAGTSAYHQGEPADQRMIEALERHGYHSISRSRQVIAQDFHKFDVIFAMDRSNLNNLAAICPDESLKDKLHLFCEFSLGEDREVPDPYFGGLEGFEAVIRLVEDASRGALQKIKNLPADS</sequence>
<dbReference type="InterPro" id="IPR023485">
    <property type="entry name" value="Ptyr_pPase"/>
</dbReference>
<dbReference type="InterPro" id="IPR050438">
    <property type="entry name" value="LMW_PTPase"/>
</dbReference>
<feature type="active site" description="Nucleophile" evidence="5">
    <location>
        <position position="13"/>
    </location>
</feature>
<comment type="similarity">
    <text evidence="1">Belongs to the low molecular weight phosphotyrosine protein phosphatase family.</text>
</comment>
<dbReference type="CDD" id="cd16343">
    <property type="entry name" value="LMWPTP"/>
    <property type="match status" value="1"/>
</dbReference>
<accession>A0A1Y6B9K6</accession>
<dbReference type="STRING" id="1513793.SAMN06296036_102282"/>
<evidence type="ECO:0000256" key="2">
    <source>
        <dbReference type="ARBA" id="ARBA00013064"/>
    </source>
</evidence>
<keyword evidence="8" id="KW-1185">Reference proteome</keyword>
<reference evidence="8" key="1">
    <citation type="submission" date="2017-04" db="EMBL/GenBank/DDBJ databases">
        <authorList>
            <person name="Varghese N."/>
            <person name="Submissions S."/>
        </authorList>
    </citation>
    <scope>NUCLEOTIDE SEQUENCE [LARGE SCALE GENOMIC DNA]</scope>
    <source>
        <strain evidence="8">RKEM611</strain>
    </source>
</reference>
<evidence type="ECO:0000256" key="3">
    <source>
        <dbReference type="ARBA" id="ARBA00022801"/>
    </source>
</evidence>
<dbReference type="AlphaFoldDB" id="A0A1Y6B9K6"/>
<keyword evidence="3" id="KW-0378">Hydrolase</keyword>
<dbReference type="RefSeq" id="WP_132315206.1">
    <property type="nucleotide sequence ID" value="NZ_FWZT01000002.1"/>
</dbReference>
<dbReference type="InterPro" id="IPR017867">
    <property type="entry name" value="Tyr_phospatase_low_mol_wt"/>
</dbReference>
<evidence type="ECO:0000259" key="6">
    <source>
        <dbReference type="SMART" id="SM00226"/>
    </source>
</evidence>
<dbReference type="EMBL" id="FWZT01000002">
    <property type="protein sequence ID" value="SME96425.1"/>
    <property type="molecule type" value="Genomic_DNA"/>
</dbReference>
<dbReference type="Proteomes" id="UP000192907">
    <property type="component" value="Unassembled WGS sequence"/>
</dbReference>
<evidence type="ECO:0000256" key="5">
    <source>
        <dbReference type="PIRSR" id="PIRSR617867-1"/>
    </source>
</evidence>
<protein>
    <recommendedName>
        <fullName evidence="2">protein-tyrosine-phosphatase</fullName>
        <ecNumber evidence="2">3.1.3.48</ecNumber>
    </recommendedName>
</protein>
<dbReference type="Gene3D" id="3.40.50.2300">
    <property type="match status" value="1"/>
</dbReference>
<dbReference type="Pfam" id="PF01451">
    <property type="entry name" value="LMWPc"/>
    <property type="match status" value="1"/>
</dbReference>
<dbReference type="PANTHER" id="PTHR11717:SF7">
    <property type="entry name" value="LOW MOLECULAR WEIGHT PHOSPHOTYROSINE PROTEIN PHOSPHATASE"/>
    <property type="match status" value="1"/>
</dbReference>
<dbReference type="SMART" id="SM00226">
    <property type="entry name" value="LMWPc"/>
    <property type="match status" value="1"/>
</dbReference>
<dbReference type="GO" id="GO:0004725">
    <property type="term" value="F:protein tyrosine phosphatase activity"/>
    <property type="evidence" value="ECO:0007669"/>
    <property type="project" value="UniProtKB-EC"/>
</dbReference>
<feature type="active site" description="Proton donor" evidence="5">
    <location>
        <position position="121"/>
    </location>
</feature>
<feature type="active site" description="Nucleophile" evidence="5">
    <location>
        <position position="7"/>
    </location>
</feature>
<keyword evidence="4" id="KW-0904">Protein phosphatase</keyword>
<evidence type="ECO:0000256" key="1">
    <source>
        <dbReference type="ARBA" id="ARBA00011063"/>
    </source>
</evidence>
<feature type="domain" description="Phosphotyrosine protein phosphatase I" evidence="6">
    <location>
        <begin position="1"/>
        <end position="147"/>
    </location>
</feature>
<gene>
    <name evidence="7" type="ORF">SAMN06296036_102282</name>
</gene>